<reference evidence="7 8" key="1">
    <citation type="submission" date="2016-02" db="EMBL/GenBank/DDBJ databases">
        <title>Genome analysis of coral dinoflagellate symbionts highlights evolutionary adaptations to a symbiotic lifestyle.</title>
        <authorList>
            <person name="Aranda M."/>
            <person name="Li Y."/>
            <person name="Liew Y.J."/>
            <person name="Baumgarten S."/>
            <person name="Simakov O."/>
            <person name="Wilson M."/>
            <person name="Piel J."/>
            <person name="Ashoor H."/>
            <person name="Bougouffa S."/>
            <person name="Bajic V.B."/>
            <person name="Ryu T."/>
            <person name="Ravasi T."/>
            <person name="Bayer T."/>
            <person name="Micklem G."/>
            <person name="Kim H."/>
            <person name="Bhak J."/>
            <person name="Lajeunesse T.C."/>
            <person name="Voolstra C.R."/>
        </authorList>
    </citation>
    <scope>NUCLEOTIDE SEQUENCE [LARGE SCALE GENOMIC DNA]</scope>
    <source>
        <strain evidence="7 8">CCMP2467</strain>
    </source>
</reference>
<feature type="transmembrane region" description="Helical" evidence="5">
    <location>
        <begin position="152"/>
        <end position="178"/>
    </location>
</feature>
<evidence type="ECO:0000256" key="4">
    <source>
        <dbReference type="ARBA" id="ARBA00023136"/>
    </source>
</evidence>
<dbReference type="GO" id="GO:0003254">
    <property type="term" value="P:regulation of membrane depolarization"/>
    <property type="evidence" value="ECO:0007669"/>
    <property type="project" value="TreeGrafter"/>
</dbReference>
<dbReference type="PANTHER" id="PTHR45689">
    <property type="entry name" value="I[[H]] CHANNEL, ISOFORM E"/>
    <property type="match status" value="1"/>
</dbReference>
<dbReference type="Pfam" id="PF00520">
    <property type="entry name" value="Ion_trans"/>
    <property type="match status" value="1"/>
</dbReference>
<keyword evidence="2 5" id="KW-0812">Transmembrane</keyword>
<sequence>MDSSDSYKSSLRLFDLVLILIDWIVDILDLLTADSPSSVSRSVRMLRLLRLVRVMRAIKLRRGFTAMQDVIHSQSASLYLNFMVSLGQLLMLVHWVACGWFGVTWLHTENWVASSDLRFRDSFFQYLTCVLWAFCQLGVGESPWQPTNTTEMMLNSVIAFTALITAAMLISTMGGLIAGLRKLHEDEKTEFRLLRRYLQKHDIPLDLGHRVTQFLEYQYTERQLARSSQMQ</sequence>
<organism evidence="7 8">
    <name type="scientific">Symbiodinium microadriaticum</name>
    <name type="common">Dinoflagellate</name>
    <name type="synonym">Zooxanthella microadriatica</name>
    <dbReference type="NCBI Taxonomy" id="2951"/>
    <lineage>
        <taxon>Eukaryota</taxon>
        <taxon>Sar</taxon>
        <taxon>Alveolata</taxon>
        <taxon>Dinophyceae</taxon>
        <taxon>Suessiales</taxon>
        <taxon>Symbiodiniaceae</taxon>
        <taxon>Symbiodinium</taxon>
    </lineage>
</organism>
<dbReference type="GO" id="GO:0005249">
    <property type="term" value="F:voltage-gated potassium channel activity"/>
    <property type="evidence" value="ECO:0007669"/>
    <property type="project" value="TreeGrafter"/>
</dbReference>
<protein>
    <submittedName>
        <fullName evidence="7">cGMP-gated cation channel alpha-1</fullName>
    </submittedName>
</protein>
<dbReference type="Gene3D" id="1.10.287.70">
    <property type="match status" value="1"/>
</dbReference>
<keyword evidence="3 5" id="KW-1133">Transmembrane helix</keyword>
<feature type="non-terminal residue" evidence="7">
    <location>
        <position position="231"/>
    </location>
</feature>
<dbReference type="OMA" id="WIVDILD"/>
<dbReference type="GO" id="GO:0035725">
    <property type="term" value="P:sodium ion transmembrane transport"/>
    <property type="evidence" value="ECO:0007669"/>
    <property type="project" value="TreeGrafter"/>
</dbReference>
<keyword evidence="8" id="KW-1185">Reference proteome</keyword>
<keyword evidence="4 5" id="KW-0472">Membrane</keyword>
<comment type="subcellular location">
    <subcellularLocation>
        <location evidence="1">Membrane</location>
        <topology evidence="1">Multi-pass membrane protein</topology>
    </subcellularLocation>
</comment>
<evidence type="ECO:0000259" key="6">
    <source>
        <dbReference type="Pfam" id="PF00520"/>
    </source>
</evidence>
<gene>
    <name evidence="7" type="primary">CNGA1</name>
    <name evidence="7" type="ORF">AK812_SmicGene46372</name>
</gene>
<dbReference type="SUPFAM" id="SSF81324">
    <property type="entry name" value="Voltage-gated potassium channels"/>
    <property type="match status" value="1"/>
</dbReference>
<dbReference type="OrthoDB" id="411530at2759"/>
<dbReference type="EMBL" id="LSRX01004165">
    <property type="protein sequence ID" value="OLP74168.1"/>
    <property type="molecule type" value="Genomic_DNA"/>
</dbReference>
<accession>A0A1Q9BU03</accession>
<feature type="transmembrane region" description="Helical" evidence="5">
    <location>
        <begin position="78"/>
        <end position="103"/>
    </location>
</feature>
<dbReference type="Proteomes" id="UP000186817">
    <property type="component" value="Unassembled WGS sequence"/>
</dbReference>
<comment type="caution">
    <text evidence="7">The sequence shown here is derived from an EMBL/GenBank/DDBJ whole genome shotgun (WGS) entry which is preliminary data.</text>
</comment>
<evidence type="ECO:0000313" key="7">
    <source>
        <dbReference type="EMBL" id="OLP74168.1"/>
    </source>
</evidence>
<evidence type="ECO:0000256" key="5">
    <source>
        <dbReference type="SAM" id="Phobius"/>
    </source>
</evidence>
<dbReference type="AlphaFoldDB" id="A0A1Q9BU03"/>
<evidence type="ECO:0000256" key="3">
    <source>
        <dbReference type="ARBA" id="ARBA00022989"/>
    </source>
</evidence>
<dbReference type="GO" id="GO:0098855">
    <property type="term" value="C:HCN channel complex"/>
    <property type="evidence" value="ECO:0007669"/>
    <property type="project" value="TreeGrafter"/>
</dbReference>
<dbReference type="InterPro" id="IPR051413">
    <property type="entry name" value="K/Na_HCN_channel"/>
</dbReference>
<feature type="domain" description="Ion transport" evidence="6">
    <location>
        <begin position="9"/>
        <end position="179"/>
    </location>
</feature>
<evidence type="ECO:0000313" key="8">
    <source>
        <dbReference type="Proteomes" id="UP000186817"/>
    </source>
</evidence>
<proteinExistence type="predicted"/>
<dbReference type="PANTHER" id="PTHR45689:SF5">
    <property type="entry name" value="I[[H]] CHANNEL, ISOFORM E"/>
    <property type="match status" value="1"/>
</dbReference>
<evidence type="ECO:0000256" key="2">
    <source>
        <dbReference type="ARBA" id="ARBA00022692"/>
    </source>
</evidence>
<dbReference type="InterPro" id="IPR005821">
    <property type="entry name" value="Ion_trans_dom"/>
</dbReference>
<evidence type="ECO:0000256" key="1">
    <source>
        <dbReference type="ARBA" id="ARBA00004141"/>
    </source>
</evidence>
<name>A0A1Q9BU03_SYMMI</name>